<sequence length="63" mass="6932">MDETEFYDEVAIRVAVALAQNPDHSTCLISQKASDIAHEMLRNRREHLAPETPVIDSGAEAPA</sequence>
<dbReference type="STRING" id="243159.AFE_1250"/>
<dbReference type="HOGENOM" id="CLU_2875417_0_0_6"/>
<dbReference type="PaxDb" id="243159-AFE_1250"/>
<gene>
    <name evidence="1" type="ordered locus">AFE_1250</name>
</gene>
<dbReference type="KEGG" id="afr:AFE_1250"/>
<evidence type="ECO:0000313" key="1">
    <source>
        <dbReference type="EMBL" id="ACK79572.1"/>
    </source>
</evidence>
<proteinExistence type="predicted"/>
<reference evidence="1 2" key="1">
    <citation type="journal article" date="2008" name="BMC Genomics">
        <title>Acidithiobacillus ferrooxidans metabolism: from genome sequence to industrial applications.</title>
        <authorList>
            <person name="Valdes J."/>
            <person name="Pedroso I."/>
            <person name="Quatrini R."/>
            <person name="Dodson R.J."/>
            <person name="Tettelin H."/>
            <person name="Blake R.II."/>
            <person name="Eisen J.A."/>
            <person name="Holmes D.S."/>
        </authorList>
    </citation>
    <scope>NUCLEOTIDE SEQUENCE [LARGE SCALE GENOMIC DNA]</scope>
    <source>
        <strain evidence="2">ATCC 23270 / DSM 14882 / CIP 104768 / NCIMB 8455</strain>
    </source>
</reference>
<name>B7J8T2_ACIF2</name>
<organism evidence="1 2">
    <name type="scientific">Acidithiobacillus ferrooxidans (strain ATCC 23270 / DSM 14882 / CIP 104768 / NCIMB 8455)</name>
    <name type="common">Ferrobacillus ferrooxidans (strain ATCC 23270)</name>
    <dbReference type="NCBI Taxonomy" id="243159"/>
    <lineage>
        <taxon>Bacteria</taxon>
        <taxon>Pseudomonadati</taxon>
        <taxon>Pseudomonadota</taxon>
        <taxon>Acidithiobacillia</taxon>
        <taxon>Acidithiobacillales</taxon>
        <taxon>Acidithiobacillaceae</taxon>
        <taxon>Acidithiobacillus</taxon>
    </lineage>
</organism>
<evidence type="ECO:0000313" key="2">
    <source>
        <dbReference type="Proteomes" id="UP000001362"/>
    </source>
</evidence>
<dbReference type="GeneID" id="65280516"/>
<dbReference type="AlphaFoldDB" id="B7J8T2"/>
<dbReference type="Proteomes" id="UP000001362">
    <property type="component" value="Chromosome"/>
</dbReference>
<accession>B7J8T2</accession>
<dbReference type="RefSeq" id="WP_012606922.1">
    <property type="nucleotide sequence ID" value="NC_011761.1"/>
</dbReference>
<protein>
    <submittedName>
        <fullName evidence="1">Uncharacterized protein</fullName>
    </submittedName>
</protein>
<keyword evidence="2" id="KW-1185">Reference proteome</keyword>
<dbReference type="EMBL" id="CP001219">
    <property type="protein sequence ID" value="ACK79572.1"/>
    <property type="molecule type" value="Genomic_DNA"/>
</dbReference>